<dbReference type="Gene3D" id="3.40.50.300">
    <property type="entry name" value="P-loop containing nucleotide triphosphate hydrolases"/>
    <property type="match status" value="1"/>
</dbReference>
<evidence type="ECO:0000256" key="3">
    <source>
        <dbReference type="ARBA" id="ARBA00023134"/>
    </source>
</evidence>
<keyword evidence="2 5" id="KW-0547">Nucleotide-binding</keyword>
<dbReference type="KEGG" id="pfy:PFICI_12039"/>
<dbReference type="STRING" id="1229662.W3WU22"/>
<dbReference type="InterPro" id="IPR011025">
    <property type="entry name" value="GproteinA_insert"/>
</dbReference>
<feature type="compositionally biased region" description="Low complexity" evidence="7">
    <location>
        <begin position="224"/>
        <end position="248"/>
    </location>
</feature>
<evidence type="ECO:0000313" key="10">
    <source>
        <dbReference type="Proteomes" id="UP000030651"/>
    </source>
</evidence>
<feature type="compositionally biased region" description="Low complexity" evidence="7">
    <location>
        <begin position="474"/>
        <end position="484"/>
    </location>
</feature>
<dbReference type="RefSeq" id="XP_007838811.1">
    <property type="nucleotide sequence ID" value="XM_007840620.1"/>
</dbReference>
<dbReference type="GO" id="GO:0005834">
    <property type="term" value="C:heterotrimeric G-protein complex"/>
    <property type="evidence" value="ECO:0007669"/>
    <property type="project" value="TreeGrafter"/>
</dbReference>
<dbReference type="PROSITE" id="PS51882">
    <property type="entry name" value="G_ALPHA"/>
    <property type="match status" value="1"/>
</dbReference>
<dbReference type="GO" id="GO:0005525">
    <property type="term" value="F:GTP binding"/>
    <property type="evidence" value="ECO:0007669"/>
    <property type="project" value="UniProtKB-KW"/>
</dbReference>
<dbReference type="GO" id="GO:0007188">
    <property type="term" value="P:adenylate cyclase-modulating G protein-coupled receptor signaling pathway"/>
    <property type="evidence" value="ECO:0007669"/>
    <property type="project" value="TreeGrafter"/>
</dbReference>
<dbReference type="OrthoDB" id="5817230at2759"/>
<dbReference type="GO" id="GO:0005737">
    <property type="term" value="C:cytoplasm"/>
    <property type="evidence" value="ECO:0007669"/>
    <property type="project" value="TreeGrafter"/>
</dbReference>
<organism evidence="9 10">
    <name type="scientific">Pestalotiopsis fici (strain W106-1 / CGMCC3.15140)</name>
    <dbReference type="NCBI Taxonomy" id="1229662"/>
    <lineage>
        <taxon>Eukaryota</taxon>
        <taxon>Fungi</taxon>
        <taxon>Dikarya</taxon>
        <taxon>Ascomycota</taxon>
        <taxon>Pezizomycotina</taxon>
        <taxon>Sordariomycetes</taxon>
        <taxon>Xylariomycetidae</taxon>
        <taxon>Amphisphaeriales</taxon>
        <taxon>Sporocadaceae</taxon>
        <taxon>Pestalotiopsis</taxon>
    </lineage>
</organism>
<dbReference type="SMART" id="SM00275">
    <property type="entry name" value="G_alpha"/>
    <property type="match status" value="1"/>
</dbReference>
<keyword evidence="3 5" id="KW-0342">GTP-binding</keyword>
<dbReference type="PANTHER" id="PTHR10218:SF302">
    <property type="entry name" value="GUANINE NUCLEOTIDE-BINDING PROTEIN ALPHA-5 SUBUNIT"/>
    <property type="match status" value="1"/>
</dbReference>
<dbReference type="Pfam" id="PF00503">
    <property type="entry name" value="G-alpha"/>
    <property type="match status" value="1"/>
</dbReference>
<dbReference type="EMBL" id="KI912117">
    <property type="protein sequence ID" value="ETS76652.1"/>
    <property type="molecule type" value="Genomic_DNA"/>
</dbReference>
<feature type="region of interest" description="Disordered" evidence="7">
    <location>
        <begin position="121"/>
        <end position="161"/>
    </location>
</feature>
<evidence type="ECO:0000256" key="1">
    <source>
        <dbReference type="ARBA" id="ARBA00022723"/>
    </source>
</evidence>
<feature type="compositionally biased region" description="Basic and acidic residues" evidence="7">
    <location>
        <begin position="486"/>
        <end position="499"/>
    </location>
</feature>
<dbReference type="GO" id="GO:0003924">
    <property type="term" value="F:GTPase activity"/>
    <property type="evidence" value="ECO:0007669"/>
    <property type="project" value="InterPro"/>
</dbReference>
<protein>
    <recommendedName>
        <fullName evidence="11">Fungal N-terminal domain-containing protein</fullName>
    </recommendedName>
</protein>
<evidence type="ECO:0000256" key="2">
    <source>
        <dbReference type="ARBA" id="ARBA00022741"/>
    </source>
</evidence>
<evidence type="ECO:0000256" key="6">
    <source>
        <dbReference type="PIRSR" id="PIRSR601019-2"/>
    </source>
</evidence>
<feature type="chain" id="PRO_5004835069" description="Fungal N-terminal domain-containing protein" evidence="8">
    <location>
        <begin position="28"/>
        <end position="820"/>
    </location>
</feature>
<evidence type="ECO:0000256" key="7">
    <source>
        <dbReference type="SAM" id="MobiDB-lite"/>
    </source>
</evidence>
<gene>
    <name evidence="9" type="ORF">PFICI_12039</name>
</gene>
<evidence type="ECO:0000256" key="4">
    <source>
        <dbReference type="ARBA" id="ARBA00023224"/>
    </source>
</evidence>
<keyword evidence="4" id="KW-0807">Transducer</keyword>
<evidence type="ECO:0000256" key="5">
    <source>
        <dbReference type="PIRSR" id="PIRSR601019-1"/>
    </source>
</evidence>
<dbReference type="eggNOG" id="KOG0082">
    <property type="taxonomic scope" value="Eukaryota"/>
</dbReference>
<keyword evidence="1 6" id="KW-0479">Metal-binding</keyword>
<feature type="binding site" evidence="6">
    <location>
        <position position="665"/>
    </location>
    <ligand>
        <name>Mg(2+)</name>
        <dbReference type="ChEBI" id="CHEBI:18420"/>
    </ligand>
</feature>
<dbReference type="AlphaFoldDB" id="W3WU22"/>
<accession>W3WU22</accession>
<reference evidence="10" key="1">
    <citation type="journal article" date="2015" name="BMC Genomics">
        <title>Genomic and transcriptomic analysis of the endophytic fungus Pestalotiopsis fici reveals its lifestyle and high potential for synthesis of natural products.</title>
        <authorList>
            <person name="Wang X."/>
            <person name="Zhang X."/>
            <person name="Liu L."/>
            <person name="Xiang M."/>
            <person name="Wang W."/>
            <person name="Sun X."/>
            <person name="Che Y."/>
            <person name="Guo L."/>
            <person name="Liu G."/>
            <person name="Guo L."/>
            <person name="Wang C."/>
            <person name="Yin W.B."/>
            <person name="Stadler M."/>
            <person name="Zhang X."/>
            <person name="Liu X."/>
        </authorList>
    </citation>
    <scope>NUCLEOTIDE SEQUENCE [LARGE SCALE GENOMIC DNA]</scope>
    <source>
        <strain evidence="10">W106-1 / CGMCC3.15140</strain>
    </source>
</reference>
<dbReference type="InterPro" id="IPR027417">
    <property type="entry name" value="P-loop_NTPase"/>
</dbReference>
<keyword evidence="10" id="KW-1185">Reference proteome</keyword>
<dbReference type="Proteomes" id="UP000030651">
    <property type="component" value="Unassembled WGS sequence"/>
</dbReference>
<dbReference type="PANTHER" id="PTHR10218">
    <property type="entry name" value="GTP-BINDING PROTEIN ALPHA SUBUNIT"/>
    <property type="match status" value="1"/>
</dbReference>
<dbReference type="GO" id="GO:0031683">
    <property type="term" value="F:G-protein beta/gamma-subunit complex binding"/>
    <property type="evidence" value="ECO:0007669"/>
    <property type="project" value="InterPro"/>
</dbReference>
<feature type="compositionally biased region" description="Low complexity" evidence="7">
    <location>
        <begin position="146"/>
        <end position="159"/>
    </location>
</feature>
<feature type="region of interest" description="Disordered" evidence="7">
    <location>
        <begin position="224"/>
        <end position="251"/>
    </location>
</feature>
<feature type="region of interest" description="Disordered" evidence="7">
    <location>
        <begin position="358"/>
        <end position="412"/>
    </location>
</feature>
<evidence type="ECO:0000313" key="9">
    <source>
        <dbReference type="EMBL" id="ETS76652.1"/>
    </source>
</evidence>
<evidence type="ECO:0000256" key="8">
    <source>
        <dbReference type="SAM" id="SignalP"/>
    </source>
</evidence>
<feature type="region of interest" description="Disordered" evidence="7">
    <location>
        <begin position="324"/>
        <end position="346"/>
    </location>
</feature>
<dbReference type="InterPro" id="IPR001019">
    <property type="entry name" value="Gprotein_alpha_su"/>
</dbReference>
<feature type="signal peptide" evidence="8">
    <location>
        <begin position="1"/>
        <end position="27"/>
    </location>
</feature>
<dbReference type="Gene3D" id="1.10.400.10">
    <property type="entry name" value="GI Alpha 1, domain 2-like"/>
    <property type="match status" value="1"/>
</dbReference>
<keyword evidence="8" id="KW-0732">Signal</keyword>
<dbReference type="InParanoid" id="W3WU22"/>
<feature type="binding site" evidence="6">
    <location>
        <position position="520"/>
    </location>
    <ligand>
        <name>Mg(2+)</name>
        <dbReference type="ChEBI" id="CHEBI:18420"/>
    </ligand>
</feature>
<name>W3WU22_PESFW</name>
<proteinExistence type="predicted"/>
<feature type="region of interest" description="Disordered" evidence="7">
    <location>
        <begin position="466"/>
        <end position="502"/>
    </location>
</feature>
<evidence type="ECO:0008006" key="11">
    <source>
        <dbReference type="Google" id="ProtNLM"/>
    </source>
</evidence>
<dbReference type="SUPFAM" id="SSF52540">
    <property type="entry name" value="P-loop containing nucleoside triphosphate hydrolases"/>
    <property type="match status" value="1"/>
</dbReference>
<sequence>MASLAIADTVTGLLGVLEAVATTLASAAELRRKWGYDDATVLSLENQLLTLQGVVSQTKYRVEQAIASQYGAPALHVQLVLYLDRCITCCRPLIARIDGDILQQHRLAASGPRRSMSKLMMRMRSSKKDANPMAQPQQSLSGHRPSSSIQHSPSSSSKASKLEEALPVIQHHMAAWTLIQQVCNSAAISQQEYILASPQTHVIFQAMEETAAWVYANRDATSILSSPSSSTSSPADFSPHSTSTGSSSYDPHFTTHAYHQWPHQPTTVDEALGYQMEAHPTEAHPTEAQTSSSGKAVAVYTSHAEEADKFLAEEYRVETHDKFSVIPPTPTTHEKEAVAGPSRGPVETREKFSIIPSGKDARYRGSGSGSTSVETREKFSISTLPQVDEKMVSGPSQIPVETRDKFSVDPVHSPMDSGKVLVDWSALTPIDPQDKFTVTSPSSSIASDTTLASTFRTMSLKEQNPSLKSKWLRRGLSSASSGGSEPQKRSRAIDQDLKKEKKKKKQNEYKILLLGSESRSYLLSAAHRKEQKKLSEQDLLDYRIVIMSNMAKCIHALVEQMRIAEVRKDSRYLWAYVELIEEYLPDHGINTWPARELDERFYEALQTIVSDSLVSDLIQKSSFDKRAHWPGPAKHYFDSIPRISAQDYKPSELDILHTTTYMAKTRGVNVIRIKDAEIGVEFIDVGGLSGKKGKWIHQFEAAVFVVFVIDMEECQHSGQVLETIKNVEAVIDSPWFKEASILLLINKAPEPSKKEDRTIYNNVLKTTTSMLETFQEKHVGRVMLATGVIMGGGKQVIEIILGNLRDAILIKTLRLQTKLL</sequence>
<dbReference type="GO" id="GO:0046872">
    <property type="term" value="F:metal ion binding"/>
    <property type="evidence" value="ECO:0007669"/>
    <property type="project" value="UniProtKB-KW"/>
</dbReference>
<dbReference type="GO" id="GO:0001664">
    <property type="term" value="F:G protein-coupled receptor binding"/>
    <property type="evidence" value="ECO:0007669"/>
    <property type="project" value="TreeGrafter"/>
</dbReference>
<keyword evidence="6" id="KW-0460">Magnesium</keyword>
<feature type="binding site" evidence="5">
    <location>
        <begin position="656"/>
        <end position="665"/>
    </location>
    <ligand>
        <name>GTP</name>
        <dbReference type="ChEBI" id="CHEBI:37565"/>
    </ligand>
</feature>
<dbReference type="HOGENOM" id="CLU_344865_0_0_1"/>
<feature type="compositionally biased region" description="Polar residues" evidence="7">
    <location>
        <begin position="134"/>
        <end position="145"/>
    </location>
</feature>
<dbReference type="GeneID" id="19277052"/>
<dbReference type="SUPFAM" id="SSF47895">
    <property type="entry name" value="Transducin (alpha subunit), insertion domain"/>
    <property type="match status" value="1"/>
</dbReference>